<dbReference type="PROSITE" id="PS50871">
    <property type="entry name" value="C1Q"/>
    <property type="match status" value="1"/>
</dbReference>
<organism evidence="7 8">
    <name type="scientific">Coilia grayii</name>
    <name type="common">Gray's grenadier anchovy</name>
    <dbReference type="NCBI Taxonomy" id="363190"/>
    <lineage>
        <taxon>Eukaryota</taxon>
        <taxon>Metazoa</taxon>
        <taxon>Chordata</taxon>
        <taxon>Craniata</taxon>
        <taxon>Vertebrata</taxon>
        <taxon>Euteleostomi</taxon>
        <taxon>Actinopterygii</taxon>
        <taxon>Neopterygii</taxon>
        <taxon>Teleostei</taxon>
        <taxon>Clupei</taxon>
        <taxon>Clupeiformes</taxon>
        <taxon>Clupeoidei</taxon>
        <taxon>Engraulidae</taxon>
        <taxon>Coilinae</taxon>
        <taxon>Coilia</taxon>
    </lineage>
</organism>
<dbReference type="AlphaFoldDB" id="A0ABD1K5X1"/>
<evidence type="ECO:0000256" key="4">
    <source>
        <dbReference type="SAM" id="Coils"/>
    </source>
</evidence>
<dbReference type="Proteomes" id="UP001591681">
    <property type="component" value="Unassembled WGS sequence"/>
</dbReference>
<feature type="chain" id="PRO_5044891942" description="C1q domain-containing protein" evidence="5">
    <location>
        <begin position="20"/>
        <end position="274"/>
    </location>
</feature>
<accession>A0ABD1K5X1</accession>
<comment type="caution">
    <text evidence="7">The sequence shown here is derived from an EMBL/GenBank/DDBJ whole genome shotgun (WGS) entry which is preliminary data.</text>
</comment>
<dbReference type="InterPro" id="IPR050822">
    <property type="entry name" value="Cerebellin_Synaptic_Org"/>
</dbReference>
<dbReference type="GO" id="GO:0005576">
    <property type="term" value="C:extracellular region"/>
    <property type="evidence" value="ECO:0007669"/>
    <property type="project" value="UniProtKB-SubCell"/>
</dbReference>
<dbReference type="EMBL" id="JBHFQA010000008">
    <property type="protein sequence ID" value="KAL2094530.1"/>
    <property type="molecule type" value="Genomic_DNA"/>
</dbReference>
<reference evidence="7 8" key="1">
    <citation type="submission" date="2024-09" db="EMBL/GenBank/DDBJ databases">
        <title>A chromosome-level genome assembly of Gray's grenadier anchovy, Coilia grayii.</title>
        <authorList>
            <person name="Fu Z."/>
        </authorList>
    </citation>
    <scope>NUCLEOTIDE SEQUENCE [LARGE SCALE GENOMIC DNA]</scope>
    <source>
        <strain evidence="7">G4</strain>
        <tissue evidence="7">Muscle</tissue>
    </source>
</reference>
<sequence>MRAVIVLLFLHLGWTDVVGSVLETGADVEQHVKGGEGQTNPELRTATTTQPDVWTELRDLRKVVQGLAAEVVQQKVELSVTKTQLQHSRSQVQELKTLNAAMEVRLNEEMKDIKTENNAVEMRLTSMEKEMGNVMTDMSGRPKVAFSAALTDAEYIGPFNTDITLVYKKIFTNVGNAYSPITGIFTAPVRGVYYFRFTAVGKSSSHRLVIRLVKNGEQVMAMYELPNDNEYVNNAVVLQLEVGDIIYMQLPSSNEAFDNSNNHTTFSGFLIFTL</sequence>
<evidence type="ECO:0000313" key="7">
    <source>
        <dbReference type="EMBL" id="KAL2094530.1"/>
    </source>
</evidence>
<evidence type="ECO:0000313" key="8">
    <source>
        <dbReference type="Proteomes" id="UP001591681"/>
    </source>
</evidence>
<evidence type="ECO:0000256" key="3">
    <source>
        <dbReference type="ARBA" id="ARBA00022729"/>
    </source>
</evidence>
<evidence type="ECO:0000256" key="2">
    <source>
        <dbReference type="ARBA" id="ARBA00022525"/>
    </source>
</evidence>
<dbReference type="Pfam" id="PF00386">
    <property type="entry name" value="C1q"/>
    <property type="match status" value="1"/>
</dbReference>
<feature type="coiled-coil region" evidence="4">
    <location>
        <begin position="92"/>
        <end position="130"/>
    </location>
</feature>
<dbReference type="PANTHER" id="PTHR22923:SF102">
    <property type="entry name" value="CEREBELLIN 13-RELATED"/>
    <property type="match status" value="1"/>
</dbReference>
<feature type="signal peptide" evidence="5">
    <location>
        <begin position="1"/>
        <end position="19"/>
    </location>
</feature>
<dbReference type="PANTHER" id="PTHR22923">
    <property type="entry name" value="CEREBELLIN-RELATED"/>
    <property type="match status" value="1"/>
</dbReference>
<evidence type="ECO:0000256" key="1">
    <source>
        <dbReference type="ARBA" id="ARBA00004613"/>
    </source>
</evidence>
<keyword evidence="8" id="KW-1185">Reference proteome</keyword>
<evidence type="ECO:0000259" key="6">
    <source>
        <dbReference type="PROSITE" id="PS50871"/>
    </source>
</evidence>
<dbReference type="SUPFAM" id="SSF49842">
    <property type="entry name" value="TNF-like"/>
    <property type="match status" value="1"/>
</dbReference>
<name>A0ABD1K5X1_9TELE</name>
<dbReference type="PRINTS" id="PR00007">
    <property type="entry name" value="COMPLEMNTC1Q"/>
</dbReference>
<dbReference type="Gene3D" id="1.10.287.1490">
    <property type="match status" value="1"/>
</dbReference>
<protein>
    <recommendedName>
        <fullName evidence="6">C1q domain-containing protein</fullName>
    </recommendedName>
</protein>
<feature type="domain" description="C1q" evidence="6">
    <location>
        <begin position="139"/>
        <end position="274"/>
    </location>
</feature>
<comment type="subcellular location">
    <subcellularLocation>
        <location evidence="1">Secreted</location>
    </subcellularLocation>
</comment>
<dbReference type="Gene3D" id="2.60.120.40">
    <property type="match status" value="1"/>
</dbReference>
<keyword evidence="2" id="KW-0964">Secreted</keyword>
<proteinExistence type="predicted"/>
<keyword evidence="3 5" id="KW-0732">Signal</keyword>
<evidence type="ECO:0000256" key="5">
    <source>
        <dbReference type="SAM" id="SignalP"/>
    </source>
</evidence>
<gene>
    <name evidence="7" type="ORF">ACEWY4_009249</name>
</gene>
<dbReference type="InterPro" id="IPR001073">
    <property type="entry name" value="C1q_dom"/>
</dbReference>
<dbReference type="InterPro" id="IPR008983">
    <property type="entry name" value="Tumour_necrosis_fac-like_dom"/>
</dbReference>
<keyword evidence="4" id="KW-0175">Coiled coil</keyword>
<dbReference type="SMART" id="SM00110">
    <property type="entry name" value="C1Q"/>
    <property type="match status" value="1"/>
</dbReference>